<accession>A0A0P1B2L1</accession>
<dbReference type="AlphaFoldDB" id="A0A0P1B2L1"/>
<evidence type="ECO:0000256" key="1">
    <source>
        <dbReference type="SAM" id="MobiDB-lite"/>
    </source>
</evidence>
<keyword evidence="3" id="KW-1185">Reference proteome</keyword>
<name>A0A0P1B2L1_PLAHL</name>
<dbReference type="OrthoDB" id="417678at2759"/>
<feature type="compositionally biased region" description="Acidic residues" evidence="1">
    <location>
        <begin position="462"/>
        <end position="473"/>
    </location>
</feature>
<dbReference type="PANTHER" id="PTHR36960:SF1">
    <property type="entry name" value="SI:DKEY-32E6.3"/>
    <property type="match status" value="1"/>
</dbReference>
<dbReference type="EMBL" id="CCYD01002918">
    <property type="protein sequence ID" value="CEG48268.1"/>
    <property type="molecule type" value="Genomic_DNA"/>
</dbReference>
<organism evidence="2 3">
    <name type="scientific">Plasmopara halstedii</name>
    <name type="common">Downy mildew of sunflower</name>
    <dbReference type="NCBI Taxonomy" id="4781"/>
    <lineage>
        <taxon>Eukaryota</taxon>
        <taxon>Sar</taxon>
        <taxon>Stramenopiles</taxon>
        <taxon>Oomycota</taxon>
        <taxon>Peronosporomycetes</taxon>
        <taxon>Peronosporales</taxon>
        <taxon>Peronosporaceae</taxon>
        <taxon>Plasmopara</taxon>
    </lineage>
</organism>
<protein>
    <submittedName>
        <fullName evidence="2">Uncharacterized protein</fullName>
    </submittedName>
</protein>
<dbReference type="PANTHER" id="PTHR36960">
    <property type="entry name" value="SI:DKEY-32E6.3"/>
    <property type="match status" value="1"/>
</dbReference>
<reference evidence="3" key="1">
    <citation type="submission" date="2014-09" db="EMBL/GenBank/DDBJ databases">
        <authorList>
            <person name="Sharma Rahul"/>
            <person name="Thines Marco"/>
        </authorList>
    </citation>
    <scope>NUCLEOTIDE SEQUENCE [LARGE SCALE GENOMIC DNA]</scope>
</reference>
<evidence type="ECO:0000313" key="3">
    <source>
        <dbReference type="Proteomes" id="UP000054928"/>
    </source>
</evidence>
<dbReference type="Proteomes" id="UP000054928">
    <property type="component" value="Unassembled WGS sequence"/>
</dbReference>
<feature type="region of interest" description="Disordered" evidence="1">
    <location>
        <begin position="447"/>
        <end position="473"/>
    </location>
</feature>
<evidence type="ECO:0000313" key="2">
    <source>
        <dbReference type="EMBL" id="CEG48268.1"/>
    </source>
</evidence>
<dbReference type="GeneID" id="36401153"/>
<proteinExistence type="predicted"/>
<sequence length="473" mass="54289">MASNRRRVVLHFDLNRTILMSDAAGGRTMEDTVNYLLSECTWGYINPKCPSEWICVSTAASIDPPKITSRVPHLVTYKQFVDDAYPYETVRTATTCTLDQIKTTNKVIKSQRTALQSAFIGGKDTPGYPVQHSFTEVMQHLYFPHEKQQNLAKQLAANMPLSSLQQAWSEGRFYLLPSFLHFLSYLNSPHVTKLEIDVKLVFRTFGKDLKDVAQELELLIAGQHPMMCPALPDRFRLDVTRLSHSIGAFYRHSFDANGTTLAVGTLTKQPFLSKDSNTTLVFDTDINDNVKIVRGFQSIQETLEKMMQESNVLALRDDYEWWSTHAEDAQYGKLLLVNEKEPRDIVVFFDDHIEAHDAHIVDVRDLESGEPVDFVKSRGKYLQRVEPLAAILDPNYFITLFEKHNLRMDSRSAKRKRTDTSRVITSERTLEDVELELLHALEEEIKKEEKTKNSNKIQSFPLEDENYDESDDE</sequence>
<dbReference type="RefSeq" id="XP_024584637.1">
    <property type="nucleotide sequence ID" value="XM_024719327.1"/>
</dbReference>
<dbReference type="OMA" id="CEGAVSY"/>
<dbReference type="STRING" id="4781.A0A0P1B2L1"/>